<dbReference type="EMBL" id="CM042049">
    <property type="protein sequence ID" value="KAI3748810.1"/>
    <property type="molecule type" value="Genomic_DNA"/>
</dbReference>
<name>A0ACB9DQX0_ARCLA</name>
<proteinExistence type="predicted"/>
<accession>A0ACB9DQX0</accession>
<dbReference type="Proteomes" id="UP001055879">
    <property type="component" value="Linkage Group LG03"/>
</dbReference>
<sequence length="118" mass="13078">MSLVPPALSDVPPSTSISSAGEATTAILLFDFYIGASIYTQISSSTALASSISTQILGWCLDCFHLFAAFLDLFLPIMLIALISCLDIFADCFDLRLYVPYFARQPRLNRMLFFTFML</sequence>
<protein>
    <submittedName>
        <fullName evidence="1">Uncharacterized protein</fullName>
    </submittedName>
</protein>
<keyword evidence="2" id="KW-1185">Reference proteome</keyword>
<gene>
    <name evidence="1" type="ORF">L6452_12166</name>
</gene>
<evidence type="ECO:0000313" key="1">
    <source>
        <dbReference type="EMBL" id="KAI3748810.1"/>
    </source>
</evidence>
<evidence type="ECO:0000313" key="2">
    <source>
        <dbReference type="Proteomes" id="UP001055879"/>
    </source>
</evidence>
<comment type="caution">
    <text evidence="1">The sequence shown here is derived from an EMBL/GenBank/DDBJ whole genome shotgun (WGS) entry which is preliminary data.</text>
</comment>
<organism evidence="1 2">
    <name type="scientific">Arctium lappa</name>
    <name type="common">Greater burdock</name>
    <name type="synonym">Lappa major</name>
    <dbReference type="NCBI Taxonomy" id="4217"/>
    <lineage>
        <taxon>Eukaryota</taxon>
        <taxon>Viridiplantae</taxon>
        <taxon>Streptophyta</taxon>
        <taxon>Embryophyta</taxon>
        <taxon>Tracheophyta</taxon>
        <taxon>Spermatophyta</taxon>
        <taxon>Magnoliopsida</taxon>
        <taxon>eudicotyledons</taxon>
        <taxon>Gunneridae</taxon>
        <taxon>Pentapetalae</taxon>
        <taxon>asterids</taxon>
        <taxon>campanulids</taxon>
        <taxon>Asterales</taxon>
        <taxon>Asteraceae</taxon>
        <taxon>Carduoideae</taxon>
        <taxon>Cardueae</taxon>
        <taxon>Arctiinae</taxon>
        <taxon>Arctium</taxon>
    </lineage>
</organism>
<reference evidence="2" key="1">
    <citation type="journal article" date="2022" name="Mol. Ecol. Resour.">
        <title>The genomes of chicory, endive, great burdock and yacon provide insights into Asteraceae palaeo-polyploidization history and plant inulin production.</title>
        <authorList>
            <person name="Fan W."/>
            <person name="Wang S."/>
            <person name="Wang H."/>
            <person name="Wang A."/>
            <person name="Jiang F."/>
            <person name="Liu H."/>
            <person name="Zhao H."/>
            <person name="Xu D."/>
            <person name="Zhang Y."/>
        </authorList>
    </citation>
    <scope>NUCLEOTIDE SEQUENCE [LARGE SCALE GENOMIC DNA]</scope>
    <source>
        <strain evidence="2">cv. Niubang</strain>
    </source>
</reference>
<reference evidence="1 2" key="2">
    <citation type="journal article" date="2022" name="Mol. Ecol. Resour.">
        <title>The genomes of chicory, endive, great burdock and yacon provide insights into Asteraceae paleo-polyploidization history and plant inulin production.</title>
        <authorList>
            <person name="Fan W."/>
            <person name="Wang S."/>
            <person name="Wang H."/>
            <person name="Wang A."/>
            <person name="Jiang F."/>
            <person name="Liu H."/>
            <person name="Zhao H."/>
            <person name="Xu D."/>
            <person name="Zhang Y."/>
        </authorList>
    </citation>
    <scope>NUCLEOTIDE SEQUENCE [LARGE SCALE GENOMIC DNA]</scope>
    <source>
        <strain evidence="2">cv. Niubang</strain>
    </source>
</reference>